<dbReference type="AlphaFoldDB" id="A0A8J3ZNY9"/>
<accession>A0A8J3ZNY9</accession>
<feature type="compositionally biased region" description="Gly residues" evidence="1">
    <location>
        <begin position="320"/>
        <end position="329"/>
    </location>
</feature>
<dbReference type="EMBL" id="BOPH01000024">
    <property type="protein sequence ID" value="GIJ67274.1"/>
    <property type="molecule type" value="Genomic_DNA"/>
</dbReference>
<dbReference type="Proteomes" id="UP000635606">
    <property type="component" value="Unassembled WGS sequence"/>
</dbReference>
<evidence type="ECO:0000256" key="2">
    <source>
        <dbReference type="SAM" id="SignalP"/>
    </source>
</evidence>
<dbReference type="RefSeq" id="WP_239160110.1">
    <property type="nucleotide sequence ID" value="NZ_BOPH01000024.1"/>
</dbReference>
<dbReference type="PANTHER" id="PTHR30469">
    <property type="entry name" value="MULTIDRUG RESISTANCE PROTEIN MDTA"/>
    <property type="match status" value="1"/>
</dbReference>
<dbReference type="GO" id="GO:1990281">
    <property type="term" value="C:efflux pump complex"/>
    <property type="evidence" value="ECO:0007669"/>
    <property type="project" value="TreeGrafter"/>
</dbReference>
<evidence type="ECO:0000313" key="3">
    <source>
        <dbReference type="EMBL" id="GIJ67274.1"/>
    </source>
</evidence>
<keyword evidence="4" id="KW-1185">Reference proteome</keyword>
<dbReference type="GO" id="GO:0015562">
    <property type="term" value="F:efflux transmembrane transporter activity"/>
    <property type="evidence" value="ECO:0007669"/>
    <property type="project" value="TreeGrafter"/>
</dbReference>
<sequence>MPFTRRALVVSAVLLAGTALVACGSDEKSPTPDLAARGTAMTVVKPTRRDLANKVSLTGKVVLNPLYGLVSPVDGEVRYLDVRPPTRTPTRSTRVATVWDDDDKPHHIEVPAGSAFAGRLVDDRADVTVGMPVVSAKFAGYALVADLDGGQAYQIAGSTGSVVAQIKNGPGPFPCALLGTIAALPAGTVPEDPPPAASSSASAAPPPVRGPGDSQNSEPTGLRLTCTGAADIKMINGAAATLEVVTQSAKNVLTLPVEAVAGRQGKGQVDVVGADGQRQTREVALGLTDGKVIEIRSGLTGDENIAVPGPNLPTPAPGENGPGGLPGQK</sequence>
<evidence type="ECO:0000256" key="1">
    <source>
        <dbReference type="SAM" id="MobiDB-lite"/>
    </source>
</evidence>
<evidence type="ECO:0000313" key="4">
    <source>
        <dbReference type="Proteomes" id="UP000635606"/>
    </source>
</evidence>
<dbReference type="PROSITE" id="PS51257">
    <property type="entry name" value="PROKAR_LIPOPROTEIN"/>
    <property type="match status" value="1"/>
</dbReference>
<name>A0A8J3ZNY9_9ACTN</name>
<reference evidence="3" key="1">
    <citation type="submission" date="2021-01" db="EMBL/GenBank/DDBJ databases">
        <title>Whole genome shotgun sequence of Virgisporangium ochraceum NBRC 16418.</title>
        <authorList>
            <person name="Komaki H."/>
            <person name="Tamura T."/>
        </authorList>
    </citation>
    <scope>NUCLEOTIDE SEQUENCE</scope>
    <source>
        <strain evidence="3">NBRC 16418</strain>
    </source>
</reference>
<gene>
    <name evidence="3" type="ORF">Voc01_021910</name>
</gene>
<feature type="signal peptide" evidence="2">
    <location>
        <begin position="1"/>
        <end position="21"/>
    </location>
</feature>
<dbReference type="PANTHER" id="PTHR30469:SF33">
    <property type="entry name" value="SLR1207 PROTEIN"/>
    <property type="match status" value="1"/>
</dbReference>
<feature type="chain" id="PRO_5039631234" evidence="2">
    <location>
        <begin position="22"/>
        <end position="329"/>
    </location>
</feature>
<feature type="region of interest" description="Disordered" evidence="1">
    <location>
        <begin position="188"/>
        <end position="222"/>
    </location>
</feature>
<organism evidence="3 4">
    <name type="scientific">Virgisporangium ochraceum</name>
    <dbReference type="NCBI Taxonomy" id="65505"/>
    <lineage>
        <taxon>Bacteria</taxon>
        <taxon>Bacillati</taxon>
        <taxon>Actinomycetota</taxon>
        <taxon>Actinomycetes</taxon>
        <taxon>Micromonosporales</taxon>
        <taxon>Micromonosporaceae</taxon>
        <taxon>Virgisporangium</taxon>
    </lineage>
</organism>
<comment type="caution">
    <text evidence="3">The sequence shown here is derived from an EMBL/GenBank/DDBJ whole genome shotgun (WGS) entry which is preliminary data.</text>
</comment>
<proteinExistence type="predicted"/>
<protein>
    <submittedName>
        <fullName evidence="3">Uncharacterized protein</fullName>
    </submittedName>
</protein>
<feature type="region of interest" description="Disordered" evidence="1">
    <location>
        <begin position="299"/>
        <end position="329"/>
    </location>
</feature>
<dbReference type="Gene3D" id="2.40.420.20">
    <property type="match status" value="1"/>
</dbReference>
<keyword evidence="2" id="KW-0732">Signal</keyword>